<dbReference type="RefSeq" id="WP_268008164.1">
    <property type="nucleotide sequence ID" value="NZ_BSUT01000001.1"/>
</dbReference>
<dbReference type="EMBL" id="CP104067">
    <property type="protein sequence ID" value="WAH44268.1"/>
    <property type="molecule type" value="Genomic_DNA"/>
</dbReference>
<keyword evidence="1" id="KW-0645">Protease</keyword>
<organism evidence="7 8">
    <name type="scientific">Alicyclobacillus fastidiosus</name>
    <dbReference type="NCBI Taxonomy" id="392011"/>
    <lineage>
        <taxon>Bacteria</taxon>
        <taxon>Bacillati</taxon>
        <taxon>Bacillota</taxon>
        <taxon>Bacilli</taxon>
        <taxon>Bacillales</taxon>
        <taxon>Alicyclobacillaceae</taxon>
        <taxon>Alicyclobacillus</taxon>
    </lineage>
</organism>
<evidence type="ECO:0000256" key="1">
    <source>
        <dbReference type="ARBA" id="ARBA00022670"/>
    </source>
</evidence>
<dbReference type="Gene3D" id="3.40.140.10">
    <property type="entry name" value="Cytidine Deaminase, domain 2"/>
    <property type="match status" value="1"/>
</dbReference>
<protein>
    <submittedName>
        <fullName evidence="7">Mov34/MPN/PAD-1 family protein</fullName>
    </submittedName>
</protein>
<dbReference type="PANTHER" id="PTHR34858">
    <property type="entry name" value="CYSO-CYSTEINE PEPTIDASE"/>
    <property type="match status" value="1"/>
</dbReference>
<keyword evidence="3" id="KW-0378">Hydrolase</keyword>
<name>A0ABY6ZNW6_9BACL</name>
<feature type="domain" description="JAB" evidence="6">
    <location>
        <begin position="15"/>
        <end position="101"/>
    </location>
</feature>
<evidence type="ECO:0000256" key="2">
    <source>
        <dbReference type="ARBA" id="ARBA00022723"/>
    </source>
</evidence>
<dbReference type="Pfam" id="PF14464">
    <property type="entry name" value="Prok-JAB"/>
    <property type="match status" value="1"/>
</dbReference>
<keyword evidence="8" id="KW-1185">Reference proteome</keyword>
<evidence type="ECO:0000259" key="6">
    <source>
        <dbReference type="Pfam" id="PF14464"/>
    </source>
</evidence>
<dbReference type="Proteomes" id="UP001164761">
    <property type="component" value="Chromosome"/>
</dbReference>
<gene>
    <name evidence="7" type="ORF">NZD89_13295</name>
</gene>
<reference evidence="7" key="1">
    <citation type="submission" date="2022-08" db="EMBL/GenBank/DDBJ databases">
        <title>Alicyclobacillus fastidiosus DSM 17978, complete genome.</title>
        <authorList>
            <person name="Wang Q."/>
            <person name="Cai R."/>
            <person name="Wang Z."/>
        </authorList>
    </citation>
    <scope>NUCLEOTIDE SEQUENCE</scope>
    <source>
        <strain evidence="7">DSM 17978</strain>
    </source>
</reference>
<evidence type="ECO:0000313" key="8">
    <source>
        <dbReference type="Proteomes" id="UP001164761"/>
    </source>
</evidence>
<evidence type="ECO:0000256" key="5">
    <source>
        <dbReference type="ARBA" id="ARBA00023049"/>
    </source>
</evidence>
<evidence type="ECO:0000313" key="7">
    <source>
        <dbReference type="EMBL" id="WAH44268.1"/>
    </source>
</evidence>
<evidence type="ECO:0000256" key="3">
    <source>
        <dbReference type="ARBA" id="ARBA00022801"/>
    </source>
</evidence>
<dbReference type="SUPFAM" id="SSF102712">
    <property type="entry name" value="JAB1/MPN domain"/>
    <property type="match status" value="1"/>
</dbReference>
<proteinExistence type="predicted"/>
<dbReference type="InterPro" id="IPR051929">
    <property type="entry name" value="VirAsm_ModProt"/>
</dbReference>
<evidence type="ECO:0000256" key="4">
    <source>
        <dbReference type="ARBA" id="ARBA00022833"/>
    </source>
</evidence>
<keyword evidence="5" id="KW-0482">Metalloprotease</keyword>
<accession>A0ABY6ZNW6</accession>
<keyword evidence="2" id="KW-0479">Metal-binding</keyword>
<dbReference type="PANTHER" id="PTHR34858:SF1">
    <property type="entry name" value="CYSO-CYSTEINE PEPTIDASE"/>
    <property type="match status" value="1"/>
</dbReference>
<dbReference type="InterPro" id="IPR028090">
    <property type="entry name" value="JAB_dom_prok"/>
</dbReference>
<keyword evidence="4" id="KW-0862">Zinc</keyword>
<sequence length="132" mass="14365">MWSKSTCTNLLSSTLVLRLAEQAEAALPNECVGFIVRKGPRCFILPIPAIATQSRVYVHPQVLLDAAMALDCGGAELVATYHSHPDGTAAPSSNDNLFSAWSRTHVLLYRSAGHWATQVYVWSSPDCNTFDS</sequence>